<organism evidence="2 3">
    <name type="scientific">Gossypium arboreum</name>
    <name type="common">Tree cotton</name>
    <name type="synonym">Gossypium nanking</name>
    <dbReference type="NCBI Taxonomy" id="29729"/>
    <lineage>
        <taxon>Eukaryota</taxon>
        <taxon>Viridiplantae</taxon>
        <taxon>Streptophyta</taxon>
        <taxon>Embryophyta</taxon>
        <taxon>Tracheophyta</taxon>
        <taxon>Spermatophyta</taxon>
        <taxon>Magnoliopsida</taxon>
        <taxon>eudicotyledons</taxon>
        <taxon>Gunneridae</taxon>
        <taxon>Pentapetalae</taxon>
        <taxon>rosids</taxon>
        <taxon>malvids</taxon>
        <taxon>Malvales</taxon>
        <taxon>Malvaceae</taxon>
        <taxon>Malvoideae</taxon>
        <taxon>Gossypium</taxon>
    </lineage>
</organism>
<reference evidence="3" key="1">
    <citation type="submission" date="2014-09" db="EMBL/GenBank/DDBJ databases">
        <authorList>
            <person name="Mudge J."/>
            <person name="Ramaraj T."/>
            <person name="Lindquist I.E."/>
            <person name="Bharti A.K."/>
            <person name="Sundararajan A."/>
            <person name="Cameron C.T."/>
            <person name="Woodward J.E."/>
            <person name="May G.D."/>
            <person name="Brubaker C."/>
            <person name="Broadhvest J."/>
            <person name="Wilkins T.A."/>
        </authorList>
    </citation>
    <scope>NUCLEOTIDE SEQUENCE</scope>
    <source>
        <strain evidence="3">cv. AKA8401</strain>
    </source>
</reference>
<gene>
    <name evidence="2" type="ORF">F383_25212</name>
</gene>
<name>A0A0B0P379_GOSAR</name>
<dbReference type="EMBL" id="KN412729">
    <property type="protein sequence ID" value="KHG19317.1"/>
    <property type="molecule type" value="Genomic_DNA"/>
</dbReference>
<evidence type="ECO:0000313" key="3">
    <source>
        <dbReference type="Proteomes" id="UP000032142"/>
    </source>
</evidence>
<keyword evidence="3" id="KW-1185">Reference proteome</keyword>
<evidence type="ECO:0000256" key="1">
    <source>
        <dbReference type="SAM" id="MobiDB-lite"/>
    </source>
</evidence>
<feature type="region of interest" description="Disordered" evidence="1">
    <location>
        <begin position="1"/>
        <end position="23"/>
    </location>
</feature>
<accession>A0A0B0P379</accession>
<evidence type="ECO:0000313" key="2">
    <source>
        <dbReference type="EMBL" id="KHG19317.1"/>
    </source>
</evidence>
<protein>
    <submittedName>
        <fullName evidence="2">Uncharacterized protein</fullName>
    </submittedName>
</protein>
<proteinExistence type="predicted"/>
<dbReference type="AlphaFoldDB" id="A0A0B0P379"/>
<dbReference type="Proteomes" id="UP000032142">
    <property type="component" value="Unassembled WGS sequence"/>
</dbReference>
<sequence>MILSAHHVYKKATRHPVVARSHV</sequence>